<dbReference type="InterPro" id="IPR045165">
    <property type="entry name" value="Nitrobindin"/>
</dbReference>
<dbReference type="Gene3D" id="2.40.128.20">
    <property type="match status" value="1"/>
</dbReference>
<dbReference type="PANTHER" id="PTHR15854">
    <property type="entry name" value="THAP4 PROTEIN"/>
    <property type="match status" value="1"/>
</dbReference>
<dbReference type="GO" id="GO:0020037">
    <property type="term" value="F:heme binding"/>
    <property type="evidence" value="ECO:0007669"/>
    <property type="project" value="UniProtKB-UniRule"/>
</dbReference>
<comment type="catalytic activity">
    <reaction evidence="4">
        <text>peroxynitrite = nitrate</text>
        <dbReference type="Rhea" id="RHEA:63116"/>
        <dbReference type="ChEBI" id="CHEBI:17632"/>
        <dbReference type="ChEBI" id="CHEBI:25941"/>
    </reaction>
</comment>
<dbReference type="EMBL" id="JADOTZ010000001">
    <property type="protein sequence ID" value="MBG6085355.1"/>
    <property type="molecule type" value="Genomic_DNA"/>
</dbReference>
<proteinExistence type="inferred from homology"/>
<evidence type="ECO:0000313" key="6">
    <source>
        <dbReference type="EMBL" id="MBG6085355.1"/>
    </source>
</evidence>
<feature type="short sequence motif" description="GXWXGXG" evidence="4">
    <location>
        <begin position="21"/>
        <end position="27"/>
    </location>
</feature>
<keyword evidence="3 4" id="KW-0413">Isomerase</keyword>
<reference evidence="6" key="1">
    <citation type="submission" date="2020-11" db="EMBL/GenBank/DDBJ databases">
        <title>Sequencing the genomes of 1000 actinobacteria strains.</title>
        <authorList>
            <person name="Klenk H.-P."/>
        </authorList>
    </citation>
    <scope>NUCLEOTIDE SEQUENCE</scope>
    <source>
        <strain evidence="6">DSM 26152</strain>
    </source>
</reference>
<evidence type="ECO:0000256" key="2">
    <source>
        <dbReference type="ARBA" id="ARBA00023004"/>
    </source>
</evidence>
<dbReference type="EC" id="5.99.-.-" evidence="4"/>
<dbReference type="HAMAP" id="MF_01297">
    <property type="entry name" value="nitrobindin"/>
    <property type="match status" value="1"/>
</dbReference>
<comment type="function">
    <text evidence="4">Heme-binding protein able to scavenge peroxynitrite and to protect free L-tyrosine against peroxynitrite-mediated nitration, by acting as a peroxynitrite isomerase that converts peroxynitrite to nitrate. Therefore, this protein likely plays a role in peroxynitrite sensing and in the detoxification of reactive nitrogen and oxygen species (RNS and ROS, respectively). Is able to bind nitric oxide (NO) in vitro, but may act as a sensor of peroxynitrite levels in vivo.</text>
</comment>
<name>A0A931GFK9_9MICC</name>
<feature type="binding site" description="axial binding residue" evidence="4">
    <location>
        <position position="189"/>
    </location>
    <ligand>
        <name>heme b</name>
        <dbReference type="ChEBI" id="CHEBI:60344"/>
    </ligand>
    <ligandPart>
        <name>Fe</name>
        <dbReference type="ChEBI" id="CHEBI:18248"/>
    </ligandPart>
</feature>
<comment type="caution">
    <text evidence="6">The sequence shown here is derived from an EMBL/GenBank/DDBJ whole genome shotgun (WGS) entry which is preliminary data.</text>
</comment>
<keyword evidence="2 4" id="KW-0408">Iron</keyword>
<dbReference type="GO" id="GO:0062213">
    <property type="term" value="F:peroxynitrite isomerase activity"/>
    <property type="evidence" value="ECO:0007669"/>
    <property type="project" value="UniProtKB-UniRule"/>
</dbReference>
<dbReference type="PANTHER" id="PTHR15854:SF4">
    <property type="entry name" value="PEROXYNITRITE ISOMERASE THAP4"/>
    <property type="match status" value="1"/>
</dbReference>
<dbReference type="Proteomes" id="UP000625033">
    <property type="component" value="Unassembled WGS sequence"/>
</dbReference>
<evidence type="ECO:0000313" key="7">
    <source>
        <dbReference type="Proteomes" id="UP000625033"/>
    </source>
</evidence>
<dbReference type="InterPro" id="IPR022939">
    <property type="entry name" value="Nb(III)_bact/plant"/>
</dbReference>
<comment type="cofactor">
    <cofactor evidence="4">
        <name>heme b</name>
        <dbReference type="ChEBI" id="CHEBI:60344"/>
    </cofactor>
    <text evidence="4">Binds 1 heme b group per subunit, that coordinates a highly solvent-exposed Fe(III) atom.</text>
</comment>
<dbReference type="AlphaFoldDB" id="A0A931GFK9"/>
<organism evidence="6 7">
    <name type="scientific">Zhihengliuella flava</name>
    <dbReference type="NCBI Taxonomy" id="1285193"/>
    <lineage>
        <taxon>Bacteria</taxon>
        <taxon>Bacillati</taxon>
        <taxon>Actinomycetota</taxon>
        <taxon>Actinomycetes</taxon>
        <taxon>Micrococcales</taxon>
        <taxon>Micrococcaceae</taxon>
        <taxon>Zhihengliuella</taxon>
    </lineage>
</organism>
<comment type="domain">
    <text evidence="4">Forms a 10-stranded antiparallel beta-barrel structure able to accommodate a hydrophobic ligand in its interior. In fact, this fold hosts the heme group, which is located in a wide surface cleft.</text>
</comment>
<dbReference type="CDD" id="cd07828">
    <property type="entry name" value="lipocalin_heme-bd-THAP4-like"/>
    <property type="match status" value="1"/>
</dbReference>
<keyword evidence="7" id="KW-1185">Reference proteome</keyword>
<dbReference type="GO" id="GO:0046872">
    <property type="term" value="F:metal ion binding"/>
    <property type="evidence" value="ECO:0007669"/>
    <property type="project" value="UniProtKB-KW"/>
</dbReference>
<dbReference type="InterPro" id="IPR012674">
    <property type="entry name" value="Calycin"/>
</dbReference>
<evidence type="ECO:0000256" key="3">
    <source>
        <dbReference type="ARBA" id="ARBA00023235"/>
    </source>
</evidence>
<comment type="pathway">
    <text evidence="4">Nitrogen metabolism.</text>
</comment>
<comment type="caution">
    <text evidence="4">Lacks conserved residue(s) required for the propagation of feature annotation.</text>
</comment>
<dbReference type="SUPFAM" id="SSF50814">
    <property type="entry name" value="Lipocalins"/>
    <property type="match status" value="1"/>
</dbReference>
<feature type="binding site" evidence="4">
    <location>
        <position position="157"/>
    </location>
    <ligand>
        <name>heme b</name>
        <dbReference type="ChEBI" id="CHEBI:60344"/>
    </ligand>
</feature>
<gene>
    <name evidence="6" type="ORF">IW252_002122</name>
</gene>
<feature type="domain" description="THAP4-like heme-binding" evidence="5">
    <location>
        <begin position="12"/>
        <end position="196"/>
    </location>
</feature>
<keyword evidence="4" id="KW-0479">Metal-binding</keyword>
<evidence type="ECO:0000256" key="4">
    <source>
        <dbReference type="HAMAP-Rule" id="MF_01297"/>
    </source>
</evidence>
<dbReference type="RefSeq" id="WP_196836548.1">
    <property type="nucleotide sequence ID" value="NZ_JADOTZ010000001.1"/>
</dbReference>
<comment type="similarity">
    <text evidence="4">Belongs to the nitrobindin family.</text>
</comment>
<evidence type="ECO:0000256" key="1">
    <source>
        <dbReference type="ARBA" id="ARBA00022617"/>
    </source>
</evidence>
<dbReference type="Pfam" id="PF08768">
    <property type="entry name" value="THAP4_heme-bd"/>
    <property type="match status" value="1"/>
</dbReference>
<protein>
    <recommendedName>
        <fullName evidence="4">Peroxynitrite isomerase</fullName>
        <ecNumber evidence="4">5.99.-.-</ecNumber>
    </recommendedName>
    <alternativeName>
        <fullName evidence="4">Ferric nitrobindin</fullName>
        <shortName evidence="4">Nb(III)</shortName>
    </alternativeName>
</protein>
<keyword evidence="1 4" id="KW-0349">Heme</keyword>
<evidence type="ECO:0000259" key="5">
    <source>
        <dbReference type="Pfam" id="PF08768"/>
    </source>
</evidence>
<dbReference type="InterPro" id="IPR014878">
    <property type="entry name" value="THAP4-like_heme-bd"/>
</dbReference>
<accession>A0A931GFK9</accession>
<sequence>MPIEIPTDLTPELVPFAWLLGTWEGMGRLGEGEVDDDYFLQRVQFANDGAPYLQYRSESWLTDEKGKVLRPLSVEMGFWHLQREQVESDFGPGMTPGDVVPTLRTAADVDQYRGEDGFAIEAQIVHPGGITELYSGTINGPRIQLSTDHVARSAGAKDYAQASRIFGLVNGDLFWRWDAAGQGQELSAHASAVLKKLGASAEETGADGGSGASS</sequence>